<dbReference type="EMBL" id="JANAKD010000520">
    <property type="protein sequence ID" value="KAJ3493128.1"/>
    <property type="molecule type" value="Genomic_DNA"/>
</dbReference>
<organism evidence="1 2">
    <name type="scientific">Lecanicillium saksenae</name>
    <dbReference type="NCBI Taxonomy" id="468837"/>
    <lineage>
        <taxon>Eukaryota</taxon>
        <taxon>Fungi</taxon>
        <taxon>Dikarya</taxon>
        <taxon>Ascomycota</taxon>
        <taxon>Pezizomycotina</taxon>
        <taxon>Sordariomycetes</taxon>
        <taxon>Hypocreomycetidae</taxon>
        <taxon>Hypocreales</taxon>
        <taxon>Cordycipitaceae</taxon>
        <taxon>Lecanicillium</taxon>
    </lineage>
</organism>
<name>A0ACC1QVR2_9HYPO</name>
<accession>A0ACC1QVR2</accession>
<evidence type="ECO:0000313" key="1">
    <source>
        <dbReference type="EMBL" id="KAJ3493128.1"/>
    </source>
</evidence>
<comment type="caution">
    <text evidence="1">The sequence shown here is derived from an EMBL/GenBank/DDBJ whole genome shotgun (WGS) entry which is preliminary data.</text>
</comment>
<protein>
    <submittedName>
        <fullName evidence="1">Uncharacterized protein</fullName>
    </submittedName>
</protein>
<sequence length="593" mass="66977">MSGFELAGIVLGTIPLLISALEHYHDGMFTIRRWRQYQRERQNLVRILKVDQVRLRNVCAKLLRGAVPAHLMEHMIRHPFGREWDDAKVHTILRARLHDSIDLFQETIDEICGAMLELARRLRISPLDLGRVEDESRIRSELRRAVFAIGRRTYDDITSSIDEDMSRLEALVNGNISLEPERKQQSEIQLLTLLQELSFGLHRAVDRSLSCMCPHALNLRLKVYPSEVMYSGSESEKLRSLDFHVLLSRPGQAPDIMETSKHNSEWRGLQFYPLPVQQVNGCPVLQSETLSSSEQIPYCISDAQTGITTSFKPELSHTTETLRRTVVPNIVSKNHMFPDVVCRGGGIYNLCAIAVTPTKLPVKAYGFVADVAPSLNPNKGSGLPGRRYEVYPVVNSRCAPATVSLREVLDASDDIPNIGKRSMITRMTLPEKIRLAVTISSSFLQLHKTPWLPDSFSSADIIFLRLGNRCEFGNVFLWKNMTSKEPASLSELASIVTMRRIPALLSLGFLLVEIFFGRPIGEGGGTAKQFLERQFREAQSLLPVIRRESANYFSAVSRCLDGELHWGVFSEEDMREKMYSGIVSLLKKDLESL</sequence>
<keyword evidence="2" id="KW-1185">Reference proteome</keyword>
<gene>
    <name evidence="1" type="ORF">NLG97_g4933</name>
</gene>
<proteinExistence type="predicted"/>
<evidence type="ECO:0000313" key="2">
    <source>
        <dbReference type="Proteomes" id="UP001148737"/>
    </source>
</evidence>
<reference evidence="1" key="1">
    <citation type="submission" date="2022-07" db="EMBL/GenBank/DDBJ databases">
        <title>Genome Sequence of Lecanicillium saksenae.</title>
        <authorList>
            <person name="Buettner E."/>
        </authorList>
    </citation>
    <scope>NUCLEOTIDE SEQUENCE</scope>
    <source>
        <strain evidence="1">VT-O1</strain>
    </source>
</reference>
<dbReference type="Proteomes" id="UP001148737">
    <property type="component" value="Unassembled WGS sequence"/>
</dbReference>